<dbReference type="AlphaFoldDB" id="A0AAD6Z6A4"/>
<protein>
    <recommendedName>
        <fullName evidence="1">DUF8191 domain-containing protein</fullName>
    </recommendedName>
</protein>
<reference evidence="2" key="1">
    <citation type="submission" date="2023-03" db="EMBL/GenBank/DDBJ databases">
        <title>Massive genome expansion in bonnet fungi (Mycena s.s.) driven by repeated elements and novel gene families across ecological guilds.</title>
        <authorList>
            <consortium name="Lawrence Berkeley National Laboratory"/>
            <person name="Harder C.B."/>
            <person name="Miyauchi S."/>
            <person name="Viragh M."/>
            <person name="Kuo A."/>
            <person name="Thoen E."/>
            <person name="Andreopoulos B."/>
            <person name="Lu D."/>
            <person name="Skrede I."/>
            <person name="Drula E."/>
            <person name="Henrissat B."/>
            <person name="Morin E."/>
            <person name="Kohler A."/>
            <person name="Barry K."/>
            <person name="LaButti K."/>
            <person name="Morin E."/>
            <person name="Salamov A."/>
            <person name="Lipzen A."/>
            <person name="Mereny Z."/>
            <person name="Hegedus B."/>
            <person name="Baldrian P."/>
            <person name="Stursova M."/>
            <person name="Weitz H."/>
            <person name="Taylor A."/>
            <person name="Grigoriev I.V."/>
            <person name="Nagy L.G."/>
            <person name="Martin F."/>
            <person name="Kauserud H."/>
        </authorList>
    </citation>
    <scope>NUCLEOTIDE SEQUENCE</scope>
    <source>
        <strain evidence="2">CBHHK002</strain>
    </source>
</reference>
<sequence>MQRRGCTPQLIALFNMRYTHDEGLIAHISSLDASEDGVGFRVGRNRLFLGWNIDVELADDSEAVEGEAYIVRQLRDIRRHPEWWMLAKRRGYPGRGIMDARRLAPVQEDAEVYDTSDSEAYSNGMTF</sequence>
<evidence type="ECO:0000313" key="3">
    <source>
        <dbReference type="Proteomes" id="UP001218218"/>
    </source>
</evidence>
<gene>
    <name evidence="2" type="ORF">DFH08DRAFT_900293</name>
</gene>
<name>A0AAD6Z6A4_9AGAR</name>
<keyword evidence="3" id="KW-1185">Reference proteome</keyword>
<dbReference type="Pfam" id="PF26609">
    <property type="entry name" value="DUF8191"/>
    <property type="match status" value="1"/>
</dbReference>
<proteinExistence type="predicted"/>
<organism evidence="2 3">
    <name type="scientific">Mycena albidolilacea</name>
    <dbReference type="NCBI Taxonomy" id="1033008"/>
    <lineage>
        <taxon>Eukaryota</taxon>
        <taxon>Fungi</taxon>
        <taxon>Dikarya</taxon>
        <taxon>Basidiomycota</taxon>
        <taxon>Agaricomycotina</taxon>
        <taxon>Agaricomycetes</taxon>
        <taxon>Agaricomycetidae</taxon>
        <taxon>Agaricales</taxon>
        <taxon>Marasmiineae</taxon>
        <taxon>Mycenaceae</taxon>
        <taxon>Mycena</taxon>
    </lineage>
</organism>
<dbReference type="EMBL" id="JARIHO010000085">
    <property type="protein sequence ID" value="KAJ7308568.1"/>
    <property type="molecule type" value="Genomic_DNA"/>
</dbReference>
<evidence type="ECO:0000313" key="2">
    <source>
        <dbReference type="EMBL" id="KAJ7308568.1"/>
    </source>
</evidence>
<dbReference type="InterPro" id="IPR058504">
    <property type="entry name" value="DUF8191"/>
</dbReference>
<feature type="domain" description="DUF8191" evidence="1">
    <location>
        <begin position="1"/>
        <end position="103"/>
    </location>
</feature>
<evidence type="ECO:0000259" key="1">
    <source>
        <dbReference type="Pfam" id="PF26609"/>
    </source>
</evidence>
<comment type="caution">
    <text evidence="2">The sequence shown here is derived from an EMBL/GenBank/DDBJ whole genome shotgun (WGS) entry which is preliminary data.</text>
</comment>
<accession>A0AAD6Z6A4</accession>
<feature type="non-terminal residue" evidence="2">
    <location>
        <position position="127"/>
    </location>
</feature>
<dbReference type="Proteomes" id="UP001218218">
    <property type="component" value="Unassembled WGS sequence"/>
</dbReference>